<protein>
    <submittedName>
        <fullName evidence="3">Redoxin family protein</fullName>
    </submittedName>
</protein>
<keyword evidence="1" id="KW-1133">Transmembrane helix</keyword>
<comment type="caution">
    <text evidence="3">The sequence shown here is derived from an EMBL/GenBank/DDBJ whole genome shotgun (WGS) entry which is preliminary data.</text>
</comment>
<dbReference type="PANTHER" id="PTHR42852">
    <property type="entry name" value="THIOL:DISULFIDE INTERCHANGE PROTEIN DSBE"/>
    <property type="match status" value="1"/>
</dbReference>
<dbReference type="Gene3D" id="3.40.30.10">
    <property type="entry name" value="Glutaredoxin"/>
    <property type="match status" value="1"/>
</dbReference>
<dbReference type="SUPFAM" id="SSF52833">
    <property type="entry name" value="Thioredoxin-like"/>
    <property type="match status" value="1"/>
</dbReference>
<dbReference type="PROSITE" id="PS51352">
    <property type="entry name" value="THIOREDOXIN_2"/>
    <property type="match status" value="1"/>
</dbReference>
<evidence type="ECO:0000313" key="4">
    <source>
        <dbReference type="Proteomes" id="UP001652504"/>
    </source>
</evidence>
<dbReference type="RefSeq" id="WP_263711447.1">
    <property type="nucleotide sequence ID" value="NZ_JAOWKX010000002.1"/>
</dbReference>
<name>A0ABT3A6E6_9ALTE</name>
<dbReference type="InterPro" id="IPR013740">
    <property type="entry name" value="Redoxin"/>
</dbReference>
<dbReference type="InterPro" id="IPR013766">
    <property type="entry name" value="Thioredoxin_domain"/>
</dbReference>
<keyword evidence="4" id="KW-1185">Reference proteome</keyword>
<dbReference type="InterPro" id="IPR050553">
    <property type="entry name" value="Thioredoxin_ResA/DsbE_sf"/>
</dbReference>
<evidence type="ECO:0000259" key="2">
    <source>
        <dbReference type="PROSITE" id="PS51352"/>
    </source>
</evidence>
<gene>
    <name evidence="3" type="ORF">OE749_06000</name>
</gene>
<keyword evidence="1" id="KW-0472">Membrane</keyword>
<reference evidence="3 4" key="1">
    <citation type="submission" date="2022-10" db="EMBL/GenBank/DDBJ databases">
        <title>Aestuariibacter sp. AA17 isolated from Montipora capitata coral fragment.</title>
        <authorList>
            <person name="Emsley S.A."/>
            <person name="Pfannmuller K.M."/>
            <person name="Loughran R.M."/>
            <person name="Shlafstein M."/>
            <person name="Papke E."/>
            <person name="Saw J.H."/>
            <person name="Ushijima B."/>
            <person name="Videau P."/>
        </authorList>
    </citation>
    <scope>NUCLEOTIDE SEQUENCE [LARGE SCALE GENOMIC DNA]</scope>
    <source>
        <strain evidence="3 4">AA17</strain>
    </source>
</reference>
<dbReference type="Pfam" id="PF08534">
    <property type="entry name" value="Redoxin"/>
    <property type="match status" value="1"/>
</dbReference>
<feature type="domain" description="Thioredoxin" evidence="2">
    <location>
        <begin position="51"/>
        <end position="185"/>
    </location>
</feature>
<proteinExistence type="predicted"/>
<dbReference type="InterPro" id="IPR036249">
    <property type="entry name" value="Thioredoxin-like_sf"/>
</dbReference>
<evidence type="ECO:0000313" key="3">
    <source>
        <dbReference type="EMBL" id="MCV2884241.1"/>
    </source>
</evidence>
<organism evidence="3 4">
    <name type="scientific">Fluctibacter corallii</name>
    <dbReference type="NCBI Taxonomy" id="2984329"/>
    <lineage>
        <taxon>Bacteria</taxon>
        <taxon>Pseudomonadati</taxon>
        <taxon>Pseudomonadota</taxon>
        <taxon>Gammaproteobacteria</taxon>
        <taxon>Alteromonadales</taxon>
        <taxon>Alteromonadaceae</taxon>
        <taxon>Fluctibacter</taxon>
    </lineage>
</organism>
<accession>A0ABT3A6E6</accession>
<dbReference type="PANTHER" id="PTHR42852:SF17">
    <property type="entry name" value="THIOREDOXIN-LIKE PROTEIN HI_1115"/>
    <property type="match status" value="1"/>
</dbReference>
<feature type="transmembrane region" description="Helical" evidence="1">
    <location>
        <begin position="26"/>
        <end position="43"/>
    </location>
</feature>
<evidence type="ECO:0000256" key="1">
    <source>
        <dbReference type="SAM" id="Phobius"/>
    </source>
</evidence>
<keyword evidence="1" id="KW-0812">Transmembrane</keyword>
<dbReference type="EMBL" id="JAOWKX010000002">
    <property type="protein sequence ID" value="MCV2884241.1"/>
    <property type="molecule type" value="Genomic_DNA"/>
</dbReference>
<sequence>MDKVPPPNVSVNPNQTKTNVYKLKKAFRDAILFILFVTGIVLFQNRHLLPSDATIDAPAFVLPELDSTNMVSIPSKEKRTLLYFFAPWCHVCAASINNLNGFGESEIEVIRVALDYSSIEEVERFQSRHNVQGTIVLGTMDVREAYQIRGYPTYYIVNEKGSVVAGGMGYSTEIGMRINNFLNNE</sequence>
<dbReference type="Proteomes" id="UP001652504">
    <property type="component" value="Unassembled WGS sequence"/>
</dbReference>